<dbReference type="eggNOG" id="KOG0118">
    <property type="taxonomic scope" value="Eukaryota"/>
</dbReference>
<dbReference type="Gene3D" id="3.30.70.330">
    <property type="match status" value="2"/>
</dbReference>
<dbReference type="AlphaFoldDB" id="S8BWT0"/>
<dbReference type="PROSITE" id="PS50102">
    <property type="entry name" value="RRM"/>
    <property type="match status" value="2"/>
</dbReference>
<dbReference type="SUPFAM" id="SSF54928">
    <property type="entry name" value="RNA-binding domain, RBD"/>
    <property type="match status" value="2"/>
</dbReference>
<dbReference type="InterPro" id="IPR050374">
    <property type="entry name" value="RRT5_SRSF_SR"/>
</dbReference>
<reference evidence="5 6" key="1">
    <citation type="journal article" date="2013" name="PLoS Genet.">
        <title>Genomic mechanisms accounting for the adaptation to parasitism in nematode-trapping fungi.</title>
        <authorList>
            <person name="Meerupati T."/>
            <person name="Andersson K.M."/>
            <person name="Friman E."/>
            <person name="Kumar D."/>
            <person name="Tunlid A."/>
            <person name="Ahren D."/>
        </authorList>
    </citation>
    <scope>NUCLEOTIDE SEQUENCE [LARGE SCALE GENOMIC DNA]</scope>
    <source>
        <strain evidence="5 6">CBS 200.50</strain>
    </source>
</reference>
<evidence type="ECO:0000256" key="3">
    <source>
        <dbReference type="SAM" id="MobiDB-lite"/>
    </source>
</evidence>
<keyword evidence="6" id="KW-1185">Reference proteome</keyword>
<reference evidence="6" key="2">
    <citation type="submission" date="2013-04" db="EMBL/GenBank/DDBJ databases">
        <title>Genomic mechanisms accounting for the adaptation to parasitism in nematode-trapping fungi.</title>
        <authorList>
            <person name="Ahren D.G."/>
        </authorList>
    </citation>
    <scope>NUCLEOTIDE SEQUENCE [LARGE SCALE GENOMIC DNA]</scope>
    <source>
        <strain evidence="6">CBS 200.50</strain>
    </source>
</reference>
<dbReference type="GO" id="GO:1990904">
    <property type="term" value="C:ribonucleoprotein complex"/>
    <property type="evidence" value="ECO:0007669"/>
    <property type="project" value="TreeGrafter"/>
</dbReference>
<evidence type="ECO:0000256" key="1">
    <source>
        <dbReference type="ARBA" id="ARBA00022884"/>
    </source>
</evidence>
<feature type="region of interest" description="Disordered" evidence="3">
    <location>
        <begin position="354"/>
        <end position="381"/>
    </location>
</feature>
<dbReference type="GO" id="GO:0003729">
    <property type="term" value="F:mRNA binding"/>
    <property type="evidence" value="ECO:0007669"/>
    <property type="project" value="TreeGrafter"/>
</dbReference>
<feature type="domain" description="RRM" evidence="4">
    <location>
        <begin position="17"/>
        <end position="95"/>
    </location>
</feature>
<feature type="region of interest" description="Disordered" evidence="3">
    <location>
        <begin position="582"/>
        <end position="625"/>
    </location>
</feature>
<keyword evidence="1 2" id="KW-0694">RNA-binding</keyword>
<accession>S8BWT0</accession>
<name>S8BWT0_DACHA</name>
<dbReference type="Pfam" id="PF00076">
    <property type="entry name" value="RRM_1"/>
    <property type="match status" value="2"/>
</dbReference>
<dbReference type="InterPro" id="IPR012677">
    <property type="entry name" value="Nucleotide-bd_a/b_plait_sf"/>
</dbReference>
<dbReference type="OMA" id="NLPYNTH"/>
<evidence type="ECO:0000313" key="6">
    <source>
        <dbReference type="Proteomes" id="UP000015100"/>
    </source>
</evidence>
<dbReference type="CDD" id="cd00590">
    <property type="entry name" value="RRM_SF"/>
    <property type="match status" value="1"/>
</dbReference>
<dbReference type="EMBL" id="AQGS01000063">
    <property type="protein sequence ID" value="EPS43903.1"/>
    <property type="molecule type" value="Genomic_DNA"/>
</dbReference>
<feature type="region of interest" description="Disordered" evidence="3">
    <location>
        <begin position="104"/>
        <end position="124"/>
    </location>
</feature>
<dbReference type="PANTHER" id="PTHR23003:SF3">
    <property type="entry name" value="FI21236P1-RELATED"/>
    <property type="match status" value="1"/>
</dbReference>
<protein>
    <recommendedName>
        <fullName evidence="4">RRM domain-containing protein</fullName>
    </recommendedName>
</protein>
<dbReference type="PANTHER" id="PTHR23003">
    <property type="entry name" value="RNA RECOGNITION MOTIF RRM DOMAIN CONTAINING PROTEIN"/>
    <property type="match status" value="1"/>
</dbReference>
<evidence type="ECO:0000259" key="4">
    <source>
        <dbReference type="PROSITE" id="PS50102"/>
    </source>
</evidence>
<organism evidence="5 6">
    <name type="scientific">Dactylellina haptotyla (strain CBS 200.50)</name>
    <name type="common">Nematode-trapping fungus</name>
    <name type="synonym">Monacrosporium haptotylum</name>
    <dbReference type="NCBI Taxonomy" id="1284197"/>
    <lineage>
        <taxon>Eukaryota</taxon>
        <taxon>Fungi</taxon>
        <taxon>Dikarya</taxon>
        <taxon>Ascomycota</taxon>
        <taxon>Pezizomycotina</taxon>
        <taxon>Orbiliomycetes</taxon>
        <taxon>Orbiliales</taxon>
        <taxon>Orbiliaceae</taxon>
        <taxon>Dactylellina</taxon>
    </lineage>
</organism>
<dbReference type="HOGENOM" id="CLU_437431_0_0_1"/>
<gene>
    <name evidence="5" type="ORF">H072_2110</name>
</gene>
<feature type="domain" description="RRM" evidence="4">
    <location>
        <begin position="489"/>
        <end position="566"/>
    </location>
</feature>
<evidence type="ECO:0000256" key="2">
    <source>
        <dbReference type="PROSITE-ProRule" id="PRU00176"/>
    </source>
</evidence>
<dbReference type="eggNOG" id="KOG4212">
    <property type="taxonomic scope" value="Eukaryota"/>
</dbReference>
<dbReference type="STRING" id="1284197.S8BWT0"/>
<dbReference type="InterPro" id="IPR000504">
    <property type="entry name" value="RRM_dom"/>
</dbReference>
<dbReference type="SMART" id="SM00360">
    <property type="entry name" value="RRM"/>
    <property type="match status" value="2"/>
</dbReference>
<dbReference type="GO" id="GO:0005634">
    <property type="term" value="C:nucleus"/>
    <property type="evidence" value="ECO:0007669"/>
    <property type="project" value="TreeGrafter"/>
</dbReference>
<feature type="region of interest" description="Disordered" evidence="3">
    <location>
        <begin position="259"/>
        <end position="332"/>
    </location>
</feature>
<feature type="compositionally biased region" description="Polar residues" evidence="3">
    <location>
        <begin position="104"/>
        <end position="115"/>
    </location>
</feature>
<feature type="compositionally biased region" description="Low complexity" evidence="3">
    <location>
        <begin position="263"/>
        <end position="302"/>
    </location>
</feature>
<dbReference type="OrthoDB" id="1049195at2759"/>
<comment type="caution">
    <text evidence="5">The sequence shown here is derived from an EMBL/GenBank/DDBJ whole genome shotgun (WGS) entry which is preliminary data.</text>
</comment>
<dbReference type="InterPro" id="IPR035979">
    <property type="entry name" value="RBD_domain_sf"/>
</dbReference>
<evidence type="ECO:0000313" key="5">
    <source>
        <dbReference type="EMBL" id="EPS43903.1"/>
    </source>
</evidence>
<dbReference type="Proteomes" id="UP000015100">
    <property type="component" value="Unassembled WGS sequence"/>
</dbReference>
<dbReference type="GO" id="GO:0005737">
    <property type="term" value="C:cytoplasm"/>
    <property type="evidence" value="ECO:0007669"/>
    <property type="project" value="TreeGrafter"/>
</dbReference>
<proteinExistence type="predicted"/>
<sequence>MGNVLQRPAGALNSDEYIILVGNIPWRGRWQDLKDLVRDITPNVQRVEIYLTQDGRSRGFGYIIIKERDEALKVVERLDGYEWHGRALMVKLGNEANPVPVLAQQPNSTSPSEGNLSPEYVPVPPLPSEYNSNANFPEYSNLIPSQLAAFNEWIAIQAHHHYQALAHNANVYIQEERTRHKNLANKESEEVDVDDALQRLSLVDGTGETLSSAVKDLPPTRDNERNLEEYRRQATMAQRNAAFFSSRHHALLNEERSRFQDNSPGFQSSSSSSTPSSSSPFSINPSGRGTPNQPSNNRQQSQFLTISPPQQPYNLYHLPHQRLSSPPMSFANPNYIPQRGMPDPNTQRVSHPYIATPSPLGDGNHQSRRLPNAQDHINLSHGNPSAAPFLFNQNDVRLLPSFYASHATGSYNYGYSITSPAASVGSSRYPPVGQQHYQFQAMQQAHTNRENQRIHHPNPAAIPPTPMFINNAAGVPVNLSHGAVQTESRGIFIGNLPYNTHWRDLRTFLSPAGTIIRCDVPRKPNNKGRGYATVLFSSAEDAERACDMFNGTMYQGRQIRVRLDTYANTKSVDAGATVASASTASASGGGSGSGGNQSSFFTDGDADGGAKQGEDQGRRKSSASV</sequence>